<evidence type="ECO:0000313" key="2">
    <source>
        <dbReference type="Proteomes" id="UP000031036"/>
    </source>
</evidence>
<proteinExistence type="predicted"/>
<gene>
    <name evidence="1" type="ORF">Tcan_00864</name>
</gene>
<comment type="caution">
    <text evidence="1">The sequence shown here is derived from an EMBL/GenBank/DDBJ whole genome shotgun (WGS) entry which is preliminary data.</text>
</comment>
<organism evidence="1 2">
    <name type="scientific">Toxocara canis</name>
    <name type="common">Canine roundworm</name>
    <dbReference type="NCBI Taxonomy" id="6265"/>
    <lineage>
        <taxon>Eukaryota</taxon>
        <taxon>Metazoa</taxon>
        <taxon>Ecdysozoa</taxon>
        <taxon>Nematoda</taxon>
        <taxon>Chromadorea</taxon>
        <taxon>Rhabditida</taxon>
        <taxon>Spirurina</taxon>
        <taxon>Ascaridomorpha</taxon>
        <taxon>Ascaridoidea</taxon>
        <taxon>Toxocaridae</taxon>
        <taxon>Toxocara</taxon>
    </lineage>
</organism>
<name>A0A0B2VKS0_TOXCA</name>
<dbReference type="AlphaFoldDB" id="A0A0B2VKS0"/>
<sequence>MLTTVSVLTICQYEKKALEILITYGLYHPTVILYFWPERTPKNAHCRSVYNTYSCSFIGPYHRWDKAMESEVFFVLFLETIGAVPTNIKIHMLMMNKNESVNGFLCF</sequence>
<dbReference type="Proteomes" id="UP000031036">
    <property type="component" value="Unassembled WGS sequence"/>
</dbReference>
<feature type="non-terminal residue" evidence="1">
    <location>
        <position position="107"/>
    </location>
</feature>
<accession>A0A0B2VKS0</accession>
<evidence type="ECO:0000313" key="1">
    <source>
        <dbReference type="EMBL" id="KHN81605.1"/>
    </source>
</evidence>
<protein>
    <submittedName>
        <fullName evidence="1">Uncharacterized protein</fullName>
    </submittedName>
</protein>
<dbReference type="EMBL" id="JPKZ01001480">
    <property type="protein sequence ID" value="KHN81605.1"/>
    <property type="molecule type" value="Genomic_DNA"/>
</dbReference>
<keyword evidence="2" id="KW-1185">Reference proteome</keyword>
<reference evidence="1 2" key="1">
    <citation type="submission" date="2014-11" db="EMBL/GenBank/DDBJ databases">
        <title>Genetic blueprint of the zoonotic pathogen Toxocara canis.</title>
        <authorList>
            <person name="Zhu X.-Q."/>
            <person name="Korhonen P.K."/>
            <person name="Cai H."/>
            <person name="Young N.D."/>
            <person name="Nejsum P."/>
            <person name="von Samson-Himmelstjerna G."/>
            <person name="Boag P.R."/>
            <person name="Tan P."/>
            <person name="Li Q."/>
            <person name="Min J."/>
            <person name="Yang Y."/>
            <person name="Wang X."/>
            <person name="Fang X."/>
            <person name="Hall R.S."/>
            <person name="Hofmann A."/>
            <person name="Sternberg P.W."/>
            <person name="Jex A.R."/>
            <person name="Gasser R.B."/>
        </authorList>
    </citation>
    <scope>NUCLEOTIDE SEQUENCE [LARGE SCALE GENOMIC DNA]</scope>
    <source>
        <strain evidence="1">PN_DK_2014</strain>
    </source>
</reference>